<proteinExistence type="predicted"/>
<dbReference type="RefSeq" id="WP_243445030.1">
    <property type="nucleotide sequence ID" value="NZ_CVRL01000001.1"/>
</dbReference>
<evidence type="ECO:0008006" key="4">
    <source>
        <dbReference type="Google" id="ProtNLM"/>
    </source>
</evidence>
<keyword evidence="1" id="KW-0472">Membrane</keyword>
<accession>A0A0H5CWL7</accession>
<dbReference type="STRING" id="481446.NIT7645_03110"/>
<dbReference type="EMBL" id="CVRL01000001">
    <property type="protein sequence ID" value="CRL09256.1"/>
    <property type="molecule type" value="Genomic_DNA"/>
</dbReference>
<protein>
    <recommendedName>
        <fullName evidence="4">DUF4157 domain-containing protein</fullName>
    </recommendedName>
</protein>
<organism evidence="2 3">
    <name type="scientific">Phaeobacter italicus</name>
    <dbReference type="NCBI Taxonomy" id="481446"/>
    <lineage>
        <taxon>Bacteria</taxon>
        <taxon>Pseudomonadati</taxon>
        <taxon>Pseudomonadota</taxon>
        <taxon>Alphaproteobacteria</taxon>
        <taxon>Rhodobacterales</taxon>
        <taxon>Roseobacteraceae</taxon>
        <taxon>Phaeobacter</taxon>
    </lineage>
</organism>
<feature type="transmembrane region" description="Helical" evidence="1">
    <location>
        <begin position="27"/>
        <end position="46"/>
    </location>
</feature>
<evidence type="ECO:0000313" key="2">
    <source>
        <dbReference type="EMBL" id="CRL09256.1"/>
    </source>
</evidence>
<name>A0A0H5CWL7_9RHOB</name>
<keyword evidence="1" id="KW-0812">Transmembrane</keyword>
<keyword evidence="1" id="KW-1133">Transmembrane helix</keyword>
<evidence type="ECO:0000256" key="1">
    <source>
        <dbReference type="SAM" id="Phobius"/>
    </source>
</evidence>
<gene>
    <name evidence="2" type="ORF">NIT7321_00085</name>
</gene>
<sequence>MIARFRLWLTCLARSRFGRGRLIQRRLWVGLVVGFGVIIAACGRPVSDGEAEFLSLIHGDELDLSRLRIHEGAPLSQVTFRRKPRPRVTCRERILPPAKDEIVTSSPAALALFNRIFYVQDWYVDDYMPAYPERLYLVEAMLLAHEATHVWQWQQRAKTGYHPLRAATEHRASEDPYLFDLGTDQSARRFLDFGYEQQGAIVEEYVCCRALDPTGKRTQRLHEMLKGAMPVTDLPQSRESDVYLPWKGVDVRAICA</sequence>
<dbReference type="AlphaFoldDB" id="A0A0H5CWL7"/>
<evidence type="ECO:0000313" key="3">
    <source>
        <dbReference type="Proteomes" id="UP000043764"/>
    </source>
</evidence>
<reference evidence="3" key="1">
    <citation type="submission" date="2015-05" db="EMBL/GenBank/DDBJ databases">
        <authorList>
            <person name="Rodrigo-Torres Lidia"/>
            <person name="Arahal R.David."/>
        </authorList>
    </citation>
    <scope>NUCLEOTIDE SEQUENCE [LARGE SCALE GENOMIC DNA]</scope>
    <source>
        <strain evidence="3">CECT 7321</strain>
    </source>
</reference>
<dbReference type="Proteomes" id="UP000043764">
    <property type="component" value="Unassembled WGS sequence"/>
</dbReference>
<keyword evidence="3" id="KW-1185">Reference proteome</keyword>